<feature type="compositionally biased region" description="Basic and acidic residues" evidence="6">
    <location>
        <begin position="334"/>
        <end position="345"/>
    </location>
</feature>
<dbReference type="InterPro" id="IPR044800">
    <property type="entry name" value="LEC2-like"/>
</dbReference>
<sequence length="345" mass="39338">MDMSTITSPDHDLTEIGASGSGNNNTTNTNYFNSAMREHMFDKVLTPSDVGKLNRLVIPKQHAENYFPLDDNQTGTVLDFQDRTGKMWRFRYSYWNSSQSYVMTKGWSRLVKEMKLEAADTVSFYRGYIPDDNEPENQRKLMFIDCRHRADINLAHNVNHHHYPFRTYPTGSYYPVEYSMPHYRSFPPFYHNHFQERDILGYGYGRHVHGGRYYAGSPLDHHHEWNLGRSEPLVYESYPVFPAARVTSSSTAMLPPSPPAHQPAPEGTVRKLRLFGVDVEESSSSGETRGEMGVAAGYSSSSPVVIRDDESSWRSPRGEMGASSSSVMQLSDGEEYKRKGKSLEF</sequence>
<feature type="region of interest" description="Disordered" evidence="6">
    <location>
        <begin position="280"/>
        <end position="345"/>
    </location>
</feature>
<dbReference type="OrthoDB" id="1057743at2759"/>
<keyword evidence="9" id="KW-1185">Reference proteome</keyword>
<organism evidence="8 9">
    <name type="scientific">Microthlaspi erraticum</name>
    <dbReference type="NCBI Taxonomy" id="1685480"/>
    <lineage>
        <taxon>Eukaryota</taxon>
        <taxon>Viridiplantae</taxon>
        <taxon>Streptophyta</taxon>
        <taxon>Embryophyta</taxon>
        <taxon>Tracheophyta</taxon>
        <taxon>Spermatophyta</taxon>
        <taxon>Magnoliopsida</taxon>
        <taxon>eudicotyledons</taxon>
        <taxon>Gunneridae</taxon>
        <taxon>Pentapetalae</taxon>
        <taxon>rosids</taxon>
        <taxon>malvids</taxon>
        <taxon>Brassicales</taxon>
        <taxon>Brassicaceae</taxon>
        <taxon>Coluteocarpeae</taxon>
        <taxon>Microthlaspi</taxon>
    </lineage>
</organism>
<keyword evidence="3" id="KW-0238">DNA-binding</keyword>
<reference evidence="8" key="1">
    <citation type="submission" date="2020-01" db="EMBL/GenBank/DDBJ databases">
        <authorList>
            <person name="Mishra B."/>
        </authorList>
    </citation>
    <scope>NUCLEOTIDE SEQUENCE [LARGE SCALE GENOMIC DNA]</scope>
</reference>
<evidence type="ECO:0000313" key="9">
    <source>
        <dbReference type="Proteomes" id="UP000467841"/>
    </source>
</evidence>
<evidence type="ECO:0000256" key="6">
    <source>
        <dbReference type="SAM" id="MobiDB-lite"/>
    </source>
</evidence>
<evidence type="ECO:0000256" key="3">
    <source>
        <dbReference type="ARBA" id="ARBA00023125"/>
    </source>
</evidence>
<evidence type="ECO:0000256" key="1">
    <source>
        <dbReference type="ARBA" id="ARBA00004123"/>
    </source>
</evidence>
<dbReference type="GO" id="GO:0003677">
    <property type="term" value="F:DNA binding"/>
    <property type="evidence" value="ECO:0007669"/>
    <property type="project" value="UniProtKB-KW"/>
</dbReference>
<keyword evidence="2" id="KW-0805">Transcription regulation</keyword>
<dbReference type="GO" id="GO:0005634">
    <property type="term" value="C:nucleus"/>
    <property type="evidence" value="ECO:0007669"/>
    <property type="project" value="UniProtKB-SubCell"/>
</dbReference>
<dbReference type="AlphaFoldDB" id="A0A6D2HI95"/>
<gene>
    <name evidence="8" type="ORF">MERR_LOCUS289</name>
</gene>
<evidence type="ECO:0000256" key="4">
    <source>
        <dbReference type="ARBA" id="ARBA00023163"/>
    </source>
</evidence>
<name>A0A6D2HI95_9BRAS</name>
<dbReference type="Gene3D" id="2.40.330.10">
    <property type="entry name" value="DNA-binding pseudobarrel domain"/>
    <property type="match status" value="1"/>
</dbReference>
<dbReference type="Pfam" id="PF02362">
    <property type="entry name" value="B3"/>
    <property type="match status" value="1"/>
</dbReference>
<evidence type="ECO:0000313" key="8">
    <source>
        <dbReference type="EMBL" id="CAA7013055.1"/>
    </source>
</evidence>
<dbReference type="InterPro" id="IPR003340">
    <property type="entry name" value="B3_DNA-bd"/>
</dbReference>
<evidence type="ECO:0000256" key="5">
    <source>
        <dbReference type="ARBA" id="ARBA00023242"/>
    </source>
</evidence>
<feature type="region of interest" description="Disordered" evidence="6">
    <location>
        <begin position="1"/>
        <end position="29"/>
    </location>
</feature>
<dbReference type="EMBL" id="CACVBM020000022">
    <property type="protein sequence ID" value="CAA7013055.1"/>
    <property type="molecule type" value="Genomic_DNA"/>
</dbReference>
<feature type="domain" description="TF-B3" evidence="7">
    <location>
        <begin position="41"/>
        <end position="149"/>
    </location>
</feature>
<comment type="subcellular location">
    <subcellularLocation>
        <location evidence="1">Nucleus</location>
    </subcellularLocation>
</comment>
<dbReference type="CDD" id="cd10017">
    <property type="entry name" value="B3_DNA"/>
    <property type="match status" value="1"/>
</dbReference>
<keyword evidence="4" id="KW-0804">Transcription</keyword>
<dbReference type="SMART" id="SM01019">
    <property type="entry name" value="B3"/>
    <property type="match status" value="1"/>
</dbReference>
<feature type="compositionally biased region" description="Low complexity" evidence="6">
    <location>
        <begin position="282"/>
        <end position="293"/>
    </location>
</feature>
<dbReference type="Proteomes" id="UP000467841">
    <property type="component" value="Unassembled WGS sequence"/>
</dbReference>
<evidence type="ECO:0000259" key="7">
    <source>
        <dbReference type="PROSITE" id="PS50863"/>
    </source>
</evidence>
<dbReference type="PANTHER" id="PTHR31140:SF64">
    <property type="entry name" value="B3 DOMAIN-CONTAINING TRANSCRIPTION FACTOR NGA4"/>
    <property type="match status" value="1"/>
</dbReference>
<accession>A0A6D2HI95</accession>
<dbReference type="InterPro" id="IPR015300">
    <property type="entry name" value="DNA-bd_pseudobarrel_sf"/>
</dbReference>
<comment type="caution">
    <text evidence="8">The sequence shown here is derived from an EMBL/GenBank/DDBJ whole genome shotgun (WGS) entry which is preliminary data.</text>
</comment>
<keyword evidence="5" id="KW-0539">Nucleus</keyword>
<dbReference type="PANTHER" id="PTHR31140">
    <property type="entry name" value="B3 DOMAIN-CONTAINING TRANSCRIPTION FACTOR ABI3"/>
    <property type="match status" value="1"/>
</dbReference>
<proteinExistence type="predicted"/>
<dbReference type="SUPFAM" id="SSF101936">
    <property type="entry name" value="DNA-binding pseudobarrel domain"/>
    <property type="match status" value="1"/>
</dbReference>
<dbReference type="PROSITE" id="PS50863">
    <property type="entry name" value="B3"/>
    <property type="match status" value="1"/>
</dbReference>
<protein>
    <recommendedName>
        <fullName evidence="7">TF-B3 domain-containing protein</fullName>
    </recommendedName>
</protein>
<evidence type="ECO:0000256" key="2">
    <source>
        <dbReference type="ARBA" id="ARBA00023015"/>
    </source>
</evidence>
<dbReference type="GO" id="GO:0003700">
    <property type="term" value="F:DNA-binding transcription factor activity"/>
    <property type="evidence" value="ECO:0007669"/>
    <property type="project" value="InterPro"/>
</dbReference>